<dbReference type="Gramene" id="OPUNC08G02900.1">
    <property type="protein sequence ID" value="OPUNC08G02900.1"/>
    <property type="gene ID" value="OPUNC08G02900"/>
</dbReference>
<reference evidence="1" key="1">
    <citation type="submission" date="2015-04" db="UniProtKB">
        <authorList>
            <consortium name="EnsemblPlants"/>
        </authorList>
    </citation>
    <scope>IDENTIFICATION</scope>
</reference>
<accession>A0A0E0LRA2</accession>
<reference evidence="1" key="2">
    <citation type="submission" date="2018-05" db="EMBL/GenBank/DDBJ databases">
        <title>OpunRS2 (Oryza punctata Reference Sequence Version 2).</title>
        <authorList>
            <person name="Zhang J."/>
            <person name="Kudrna D."/>
            <person name="Lee S."/>
            <person name="Talag J."/>
            <person name="Welchert J."/>
            <person name="Wing R.A."/>
        </authorList>
    </citation>
    <scope>NUCLEOTIDE SEQUENCE [LARGE SCALE GENOMIC DNA]</scope>
</reference>
<dbReference type="Gramene" id="OPUNC08G02930.1">
    <property type="protein sequence ID" value="OPUNC08G02930.1"/>
    <property type="gene ID" value="OPUNC08G02930"/>
</dbReference>
<evidence type="ECO:0000313" key="2">
    <source>
        <dbReference type="Proteomes" id="UP000026962"/>
    </source>
</evidence>
<evidence type="ECO:0000313" key="1">
    <source>
        <dbReference type="EnsemblPlants" id="OPUNC08G02900.1"/>
    </source>
</evidence>
<dbReference type="EnsemblPlants" id="OPUNC08G02930.1">
    <property type="protein sequence ID" value="OPUNC08G02930.1"/>
    <property type="gene ID" value="OPUNC08G02930"/>
</dbReference>
<dbReference type="Proteomes" id="UP000026962">
    <property type="component" value="Chromosome 8"/>
</dbReference>
<dbReference type="HOGENOM" id="CLU_3090611_0_0_1"/>
<organism evidence="1">
    <name type="scientific">Oryza punctata</name>
    <name type="common">Red rice</name>
    <dbReference type="NCBI Taxonomy" id="4537"/>
    <lineage>
        <taxon>Eukaryota</taxon>
        <taxon>Viridiplantae</taxon>
        <taxon>Streptophyta</taxon>
        <taxon>Embryophyta</taxon>
        <taxon>Tracheophyta</taxon>
        <taxon>Spermatophyta</taxon>
        <taxon>Magnoliopsida</taxon>
        <taxon>Liliopsida</taxon>
        <taxon>Poales</taxon>
        <taxon>Poaceae</taxon>
        <taxon>BOP clade</taxon>
        <taxon>Oryzoideae</taxon>
        <taxon>Oryzeae</taxon>
        <taxon>Oryzinae</taxon>
        <taxon>Oryza</taxon>
    </lineage>
</organism>
<proteinExistence type="predicted"/>
<dbReference type="AlphaFoldDB" id="A0A0E0LRA2"/>
<protein>
    <submittedName>
        <fullName evidence="1">Uncharacterized protein</fullName>
    </submittedName>
</protein>
<dbReference type="EnsemblPlants" id="OPUNC08G02900.1">
    <property type="protein sequence ID" value="OPUNC08G02900.1"/>
    <property type="gene ID" value="OPUNC08G02900"/>
</dbReference>
<keyword evidence="2" id="KW-1185">Reference proteome</keyword>
<name>A0A0E0LRA2_ORYPU</name>
<sequence>MLFICFVYVAPMTRIRGMTRKESNATSQQLAKAIMIPAKKDRNYGNVFQQVL</sequence>